<reference evidence="2 3" key="1">
    <citation type="submission" date="2019-09" db="EMBL/GenBank/DDBJ databases">
        <title>A chromosome-level genome assembly of the Chinese tupelo Nyssa sinensis.</title>
        <authorList>
            <person name="Yang X."/>
            <person name="Kang M."/>
            <person name="Yang Y."/>
            <person name="Xiong H."/>
            <person name="Wang M."/>
            <person name="Zhang Z."/>
            <person name="Wang Z."/>
            <person name="Wu H."/>
            <person name="Ma T."/>
            <person name="Liu J."/>
            <person name="Xi Z."/>
        </authorList>
    </citation>
    <scope>NUCLEOTIDE SEQUENCE [LARGE SCALE GENOMIC DNA]</scope>
    <source>
        <strain evidence="2">J267</strain>
        <tissue evidence="2">Leaf</tissue>
    </source>
</reference>
<name>A0A5J5BJL1_9ASTE</name>
<dbReference type="Proteomes" id="UP000325577">
    <property type="component" value="Linkage Group LG12"/>
</dbReference>
<organism evidence="2 3">
    <name type="scientific">Nyssa sinensis</name>
    <dbReference type="NCBI Taxonomy" id="561372"/>
    <lineage>
        <taxon>Eukaryota</taxon>
        <taxon>Viridiplantae</taxon>
        <taxon>Streptophyta</taxon>
        <taxon>Embryophyta</taxon>
        <taxon>Tracheophyta</taxon>
        <taxon>Spermatophyta</taxon>
        <taxon>Magnoliopsida</taxon>
        <taxon>eudicotyledons</taxon>
        <taxon>Gunneridae</taxon>
        <taxon>Pentapetalae</taxon>
        <taxon>asterids</taxon>
        <taxon>Cornales</taxon>
        <taxon>Nyssaceae</taxon>
        <taxon>Nyssa</taxon>
    </lineage>
</organism>
<dbReference type="EMBL" id="CM018035">
    <property type="protein sequence ID" value="KAA8542798.1"/>
    <property type="molecule type" value="Genomic_DNA"/>
</dbReference>
<evidence type="ECO:0000313" key="2">
    <source>
        <dbReference type="EMBL" id="KAA8542798.1"/>
    </source>
</evidence>
<accession>A0A5J5BJL1</accession>
<sequence length="317" mass="35144">MVLVDDSLYERTISEDNNNIALEGFEGTTEAVLSQTLEEVGAPEKITGTHSRELFSYKVSEGQRPASPTIHPRTPTHLTVEDTMKLAWEESRRLIPGQFEGISASEVLNIGLANQLKVQETKSELCIVEIAAFGVERRHGSEIDATKAKAVKVEKEQVLKLVRELADDNYQYCIRRLAKAALPSFDPSVLDEIELESEDKDNGEAATDGGSGTEKVDAAKREPPPFPLNFLLYKIYLAVPGSWMETIKFGIRNGSSWFQERLTLGLPAKPTLSLYSGLIPYTCSYGNITLRGALRLLTMVMSWTFVVAFSSTEGFPY</sequence>
<dbReference type="AlphaFoldDB" id="A0A5J5BJL1"/>
<gene>
    <name evidence="2" type="ORF">F0562_023950</name>
</gene>
<proteinExistence type="predicted"/>
<protein>
    <submittedName>
        <fullName evidence="2">Uncharacterized protein</fullName>
    </submittedName>
</protein>
<evidence type="ECO:0000256" key="1">
    <source>
        <dbReference type="SAM" id="MobiDB-lite"/>
    </source>
</evidence>
<evidence type="ECO:0000313" key="3">
    <source>
        <dbReference type="Proteomes" id="UP000325577"/>
    </source>
</evidence>
<feature type="region of interest" description="Disordered" evidence="1">
    <location>
        <begin position="196"/>
        <end position="220"/>
    </location>
</feature>
<keyword evidence="3" id="KW-1185">Reference proteome</keyword>